<feature type="compositionally biased region" description="Basic residues" evidence="5">
    <location>
        <begin position="582"/>
        <end position="591"/>
    </location>
</feature>
<gene>
    <name evidence="8" type="ORF">K489DRAFT_396913</name>
</gene>
<keyword evidence="1 4" id="KW-0378">Hydrolase</keyword>
<reference evidence="8" key="1">
    <citation type="submission" date="2020-01" db="EMBL/GenBank/DDBJ databases">
        <authorList>
            <consortium name="DOE Joint Genome Institute"/>
            <person name="Haridas S."/>
            <person name="Albert R."/>
            <person name="Binder M."/>
            <person name="Bloem J."/>
            <person name="Labutti K."/>
            <person name="Salamov A."/>
            <person name="Andreopoulos B."/>
            <person name="Baker S.E."/>
            <person name="Barry K."/>
            <person name="Bills G."/>
            <person name="Bluhm B.H."/>
            <person name="Cannon C."/>
            <person name="Castanera R."/>
            <person name="Culley D.E."/>
            <person name="Daum C."/>
            <person name="Ezra D."/>
            <person name="Gonzalez J.B."/>
            <person name="Henrissat B."/>
            <person name="Kuo A."/>
            <person name="Liang C."/>
            <person name="Lipzen A."/>
            <person name="Lutzoni F."/>
            <person name="Magnuson J."/>
            <person name="Mondo S."/>
            <person name="Nolan M."/>
            <person name="Ohm R."/>
            <person name="Pangilinan J."/>
            <person name="Park H.-J."/>
            <person name="Ramirez L."/>
            <person name="Alfaro M."/>
            <person name="Sun H."/>
            <person name="Tritt A."/>
            <person name="Yoshinaga Y."/>
            <person name="Zwiers L.-H."/>
            <person name="Turgeon B.G."/>
            <person name="Goodwin S.B."/>
            <person name="Spatafora J.W."/>
            <person name="Crous P.W."/>
            <person name="Grigoriev I.V."/>
        </authorList>
    </citation>
    <scope>NUCLEOTIDE SEQUENCE</scope>
    <source>
        <strain evidence="8">CBS 342.82</strain>
    </source>
</reference>
<evidence type="ECO:0000313" key="7">
    <source>
        <dbReference type="Proteomes" id="UP000504637"/>
    </source>
</evidence>
<proteinExistence type="predicted"/>
<dbReference type="InterPro" id="IPR016035">
    <property type="entry name" value="Acyl_Trfase/lysoPLipase"/>
</dbReference>
<evidence type="ECO:0000259" key="6">
    <source>
        <dbReference type="PROSITE" id="PS51635"/>
    </source>
</evidence>
<evidence type="ECO:0000256" key="2">
    <source>
        <dbReference type="ARBA" id="ARBA00022963"/>
    </source>
</evidence>
<dbReference type="GeneID" id="54364691"/>
<feature type="region of interest" description="Disordered" evidence="5">
    <location>
        <begin position="164"/>
        <end position="216"/>
    </location>
</feature>
<dbReference type="PANTHER" id="PTHR24185">
    <property type="entry name" value="CALCIUM-INDEPENDENT PHOSPHOLIPASE A2-GAMMA"/>
    <property type="match status" value="1"/>
</dbReference>
<dbReference type="AlphaFoldDB" id="A0A6J3LT74"/>
<evidence type="ECO:0000256" key="1">
    <source>
        <dbReference type="ARBA" id="ARBA00022801"/>
    </source>
</evidence>
<feature type="domain" description="PNPLA" evidence="6">
    <location>
        <begin position="120"/>
        <end position="446"/>
    </location>
</feature>
<name>A0A6J3LT74_9PEZI</name>
<feature type="compositionally biased region" description="Basic and acidic residues" evidence="5">
    <location>
        <begin position="92"/>
        <end position="104"/>
    </location>
</feature>
<dbReference type="GO" id="GO:0019369">
    <property type="term" value="P:arachidonate metabolic process"/>
    <property type="evidence" value="ECO:0007669"/>
    <property type="project" value="TreeGrafter"/>
</dbReference>
<feature type="compositionally biased region" description="Low complexity" evidence="5">
    <location>
        <begin position="80"/>
        <end position="90"/>
    </location>
</feature>
<feature type="active site" description="Nucleophile" evidence="4">
    <location>
        <position position="256"/>
    </location>
</feature>
<dbReference type="GO" id="GO:0016020">
    <property type="term" value="C:membrane"/>
    <property type="evidence" value="ECO:0007669"/>
    <property type="project" value="TreeGrafter"/>
</dbReference>
<reference evidence="8" key="3">
    <citation type="submission" date="2025-08" db="UniProtKB">
        <authorList>
            <consortium name="RefSeq"/>
        </authorList>
    </citation>
    <scope>IDENTIFICATION</scope>
    <source>
        <strain evidence="8">CBS 342.82</strain>
    </source>
</reference>
<dbReference type="Pfam" id="PF01734">
    <property type="entry name" value="Patatin"/>
    <property type="match status" value="1"/>
</dbReference>
<dbReference type="RefSeq" id="XP_033455520.1">
    <property type="nucleotide sequence ID" value="XM_033606891.1"/>
</dbReference>
<feature type="active site" description="Proton acceptor" evidence="4">
    <location>
        <position position="433"/>
    </location>
</feature>
<keyword evidence="2 4" id="KW-0442">Lipid degradation</keyword>
<dbReference type="PROSITE" id="PS51635">
    <property type="entry name" value="PNPLA"/>
    <property type="match status" value="1"/>
</dbReference>
<keyword evidence="3 4" id="KW-0443">Lipid metabolism</keyword>
<evidence type="ECO:0000313" key="8">
    <source>
        <dbReference type="RefSeq" id="XP_033455520.1"/>
    </source>
</evidence>
<feature type="short sequence motif" description="DGA/G" evidence="4">
    <location>
        <begin position="433"/>
        <end position="435"/>
    </location>
</feature>
<dbReference type="GO" id="GO:0046486">
    <property type="term" value="P:glycerolipid metabolic process"/>
    <property type="evidence" value="ECO:0007669"/>
    <property type="project" value="UniProtKB-ARBA"/>
</dbReference>
<feature type="short sequence motif" description="GXSXG" evidence="4">
    <location>
        <begin position="254"/>
        <end position="258"/>
    </location>
</feature>
<dbReference type="Proteomes" id="UP000504637">
    <property type="component" value="Unplaced"/>
</dbReference>
<feature type="short sequence motif" description="GXGXXG" evidence="4">
    <location>
        <begin position="124"/>
        <end position="129"/>
    </location>
</feature>
<feature type="region of interest" description="Disordered" evidence="5">
    <location>
        <begin position="549"/>
        <end position="605"/>
    </location>
</feature>
<sequence length="676" mass="74818">MYIFGYSCHAIRGTDKVDSIPLNPWSFVRSTPTPAVDSPHTITMTDHEADRRRTSFAIDTSVSTLPVPASPFPDISYNDAASGARRNSSRAPRREETRDSEKAGRVWARSVDDPWWPCILTCDGGGIRGYSTLLILQALMHEVWLWEKYYDELDGIVIEARADSPAQASGASWREDQSGFGDDDVDDPRGRPGSRRANEDASQPLQANGDINPAPPAAASEILRRDSLTAQPSKRWALKEEELLPCHYFDFMYGTSTGGLIATILGRLRMTVSEGLELYRQVGNDLFGSRRSNIPLMTKYYHEPLEKAVRAVVAARSTAPGHSDGNDLYPWPAGTPGAAVDDGETTLDVDEPRICHAACLAATHDGNLTEAYLLRSYPLYYTAATPNWITRYNEGADALPIWVATRATSAAPFYFEMVRAKLPGSNEEKLFKDGGIRENNPSGAAFSEFHALYSGKAPHPALLLSLGTGRPNRSLDGFAQSTDGHITTLPSPFHRLPFIAKFLENLAVFQNVLIKYTEGEHQHVATRNAARGENTWYKRLNVEGLEGMPLDDWRKGAYPPPEPSSETPEEDSDNDNDDDHKSHKTSSLRHSRYSEISTTQASPVIPGGATLSEMKLATDKYLHREYDALVDSYAPPQIMLRQAARKLVLQRRAREKLGGPRWDVFVGRRGTGDAAR</sequence>
<keyword evidence="7" id="KW-1185">Reference proteome</keyword>
<evidence type="ECO:0000256" key="5">
    <source>
        <dbReference type="SAM" id="MobiDB-lite"/>
    </source>
</evidence>
<protein>
    <submittedName>
        <fullName evidence="8">FabD/lysophospholipase-like protein</fullName>
    </submittedName>
</protein>
<reference evidence="8" key="2">
    <citation type="submission" date="2020-04" db="EMBL/GenBank/DDBJ databases">
        <authorList>
            <consortium name="NCBI Genome Project"/>
        </authorList>
    </citation>
    <scope>NUCLEOTIDE SEQUENCE</scope>
    <source>
        <strain evidence="8">CBS 342.82</strain>
    </source>
</reference>
<dbReference type="PANTHER" id="PTHR24185:SF1">
    <property type="entry name" value="CALCIUM-INDEPENDENT PHOSPHOLIPASE A2-GAMMA"/>
    <property type="match status" value="1"/>
</dbReference>
<evidence type="ECO:0000256" key="3">
    <source>
        <dbReference type="ARBA" id="ARBA00023098"/>
    </source>
</evidence>
<accession>A0A6J3LT74</accession>
<evidence type="ECO:0000256" key="4">
    <source>
        <dbReference type="PROSITE-ProRule" id="PRU01161"/>
    </source>
</evidence>
<feature type="region of interest" description="Disordered" evidence="5">
    <location>
        <begin position="73"/>
        <end position="104"/>
    </location>
</feature>
<dbReference type="SUPFAM" id="SSF52151">
    <property type="entry name" value="FabD/lysophospholipase-like"/>
    <property type="match status" value="1"/>
</dbReference>
<dbReference type="GO" id="GO:0016042">
    <property type="term" value="P:lipid catabolic process"/>
    <property type="evidence" value="ECO:0007669"/>
    <property type="project" value="UniProtKB-UniRule"/>
</dbReference>
<dbReference type="InterPro" id="IPR002641">
    <property type="entry name" value="PNPLA_dom"/>
</dbReference>
<feature type="compositionally biased region" description="Acidic residues" evidence="5">
    <location>
        <begin position="567"/>
        <end position="577"/>
    </location>
</feature>
<organism evidence="8">
    <name type="scientific">Dissoconium aciculare CBS 342.82</name>
    <dbReference type="NCBI Taxonomy" id="1314786"/>
    <lineage>
        <taxon>Eukaryota</taxon>
        <taxon>Fungi</taxon>
        <taxon>Dikarya</taxon>
        <taxon>Ascomycota</taxon>
        <taxon>Pezizomycotina</taxon>
        <taxon>Dothideomycetes</taxon>
        <taxon>Dothideomycetidae</taxon>
        <taxon>Mycosphaerellales</taxon>
        <taxon>Dissoconiaceae</taxon>
        <taxon>Dissoconium</taxon>
    </lineage>
</organism>
<dbReference type="OrthoDB" id="626167at2759"/>
<dbReference type="Gene3D" id="3.40.1090.10">
    <property type="entry name" value="Cytosolic phospholipase A2 catalytic domain"/>
    <property type="match status" value="1"/>
</dbReference>
<dbReference type="GO" id="GO:0047499">
    <property type="term" value="F:calcium-independent phospholipase A2 activity"/>
    <property type="evidence" value="ECO:0007669"/>
    <property type="project" value="TreeGrafter"/>
</dbReference>